<keyword evidence="2" id="KW-1185">Reference proteome</keyword>
<organism evidence="1 2">
    <name type="scientific">Colletotrichum zoysiae</name>
    <dbReference type="NCBI Taxonomy" id="1216348"/>
    <lineage>
        <taxon>Eukaryota</taxon>
        <taxon>Fungi</taxon>
        <taxon>Dikarya</taxon>
        <taxon>Ascomycota</taxon>
        <taxon>Pezizomycotina</taxon>
        <taxon>Sordariomycetes</taxon>
        <taxon>Hypocreomycetidae</taxon>
        <taxon>Glomerellales</taxon>
        <taxon>Glomerellaceae</taxon>
        <taxon>Colletotrichum</taxon>
        <taxon>Colletotrichum graminicola species complex</taxon>
    </lineage>
</organism>
<sequence length="181" mass="20367">MRFYPNPRWLADVNPARSSSATHSPPCDRGSSGPVVNKSLASCLSLNNQTATFGSHTCLLVFVARKDYTSPPWTIASRNSTLEHMMWQMYSSINGPRTSVDFPDTPGHKVQHGKRKSHKRKPQPVFGDVLGKYCLSHFLHLCIETKQHAKSYQQRCPIATEPCWATYQDTKMAQTTISQND</sequence>
<accession>A0AAD9H6Y6</accession>
<name>A0AAD9H6Y6_9PEZI</name>
<dbReference type="AlphaFoldDB" id="A0AAD9H6Y6"/>
<dbReference type="EMBL" id="MU842993">
    <property type="protein sequence ID" value="KAK2023611.1"/>
    <property type="molecule type" value="Genomic_DNA"/>
</dbReference>
<comment type="caution">
    <text evidence="1">The sequence shown here is derived from an EMBL/GenBank/DDBJ whole genome shotgun (WGS) entry which is preliminary data.</text>
</comment>
<gene>
    <name evidence="1" type="ORF">LX32DRAFT_133842</name>
</gene>
<reference evidence="1" key="1">
    <citation type="submission" date="2021-06" db="EMBL/GenBank/DDBJ databases">
        <title>Comparative genomics, transcriptomics and evolutionary studies reveal genomic signatures of adaptation to plant cell wall in hemibiotrophic fungi.</title>
        <authorList>
            <consortium name="DOE Joint Genome Institute"/>
            <person name="Baroncelli R."/>
            <person name="Diaz J.F."/>
            <person name="Benocci T."/>
            <person name="Peng M."/>
            <person name="Battaglia E."/>
            <person name="Haridas S."/>
            <person name="Andreopoulos W."/>
            <person name="Labutti K."/>
            <person name="Pangilinan J."/>
            <person name="Floch G.L."/>
            <person name="Makela M.R."/>
            <person name="Henrissat B."/>
            <person name="Grigoriev I.V."/>
            <person name="Crouch J.A."/>
            <person name="De Vries R.P."/>
            <person name="Sukno S.A."/>
            <person name="Thon M.R."/>
        </authorList>
    </citation>
    <scope>NUCLEOTIDE SEQUENCE</scope>
    <source>
        <strain evidence="1">MAFF235873</strain>
    </source>
</reference>
<evidence type="ECO:0000313" key="1">
    <source>
        <dbReference type="EMBL" id="KAK2023611.1"/>
    </source>
</evidence>
<dbReference type="Proteomes" id="UP001232148">
    <property type="component" value="Unassembled WGS sequence"/>
</dbReference>
<evidence type="ECO:0000313" key="2">
    <source>
        <dbReference type="Proteomes" id="UP001232148"/>
    </source>
</evidence>
<protein>
    <submittedName>
        <fullName evidence="1">Uncharacterized protein</fullName>
    </submittedName>
</protein>
<proteinExistence type="predicted"/>